<feature type="compositionally biased region" description="Acidic residues" evidence="1">
    <location>
        <begin position="1471"/>
        <end position="1480"/>
    </location>
</feature>
<feature type="region of interest" description="Disordered" evidence="1">
    <location>
        <begin position="1"/>
        <end position="36"/>
    </location>
</feature>
<feature type="compositionally biased region" description="Pro residues" evidence="1">
    <location>
        <begin position="1211"/>
        <end position="1226"/>
    </location>
</feature>
<comment type="caution">
    <text evidence="2">The sequence shown here is derived from an EMBL/GenBank/DDBJ whole genome shotgun (WGS) entry which is preliminary data.</text>
</comment>
<dbReference type="Proteomes" id="UP000722485">
    <property type="component" value="Unassembled WGS sequence"/>
</dbReference>
<dbReference type="OrthoDB" id="5422628at2759"/>
<feature type="compositionally biased region" description="Basic and acidic residues" evidence="1">
    <location>
        <begin position="1330"/>
        <end position="1358"/>
    </location>
</feature>
<evidence type="ECO:0000313" key="3">
    <source>
        <dbReference type="Proteomes" id="UP000722485"/>
    </source>
</evidence>
<feature type="region of interest" description="Disordered" evidence="1">
    <location>
        <begin position="141"/>
        <end position="162"/>
    </location>
</feature>
<organism evidence="2 3">
    <name type="scientific">Cylindrodendrum hubeiense</name>
    <dbReference type="NCBI Taxonomy" id="595255"/>
    <lineage>
        <taxon>Eukaryota</taxon>
        <taxon>Fungi</taxon>
        <taxon>Dikarya</taxon>
        <taxon>Ascomycota</taxon>
        <taxon>Pezizomycotina</taxon>
        <taxon>Sordariomycetes</taxon>
        <taxon>Hypocreomycetidae</taxon>
        <taxon>Hypocreales</taxon>
        <taxon>Nectriaceae</taxon>
        <taxon>Cylindrodendrum</taxon>
    </lineage>
</organism>
<accession>A0A9P5GXR0</accession>
<feature type="region of interest" description="Disordered" evidence="1">
    <location>
        <begin position="726"/>
        <end position="817"/>
    </location>
</feature>
<evidence type="ECO:0000256" key="1">
    <source>
        <dbReference type="SAM" id="MobiDB-lite"/>
    </source>
</evidence>
<gene>
    <name evidence="2" type="ORF">G7Z17_g12739</name>
</gene>
<feature type="region of interest" description="Disordered" evidence="1">
    <location>
        <begin position="1192"/>
        <end position="1234"/>
    </location>
</feature>
<keyword evidence="3" id="KW-1185">Reference proteome</keyword>
<feature type="compositionally biased region" description="Basic and acidic residues" evidence="1">
    <location>
        <begin position="726"/>
        <end position="738"/>
    </location>
</feature>
<feature type="region of interest" description="Disordered" evidence="1">
    <location>
        <begin position="1311"/>
        <end position="1439"/>
    </location>
</feature>
<feature type="compositionally biased region" description="Basic and acidic residues" evidence="1">
    <location>
        <begin position="749"/>
        <end position="762"/>
    </location>
</feature>
<proteinExistence type="predicted"/>
<feature type="compositionally biased region" description="Polar residues" evidence="1">
    <location>
        <begin position="145"/>
        <end position="157"/>
    </location>
</feature>
<reference evidence="2" key="1">
    <citation type="submission" date="2020-03" db="EMBL/GenBank/DDBJ databases">
        <title>Draft Genome Sequence of Cylindrodendrum hubeiense.</title>
        <authorList>
            <person name="Buettner E."/>
            <person name="Kellner H."/>
        </authorList>
    </citation>
    <scope>NUCLEOTIDE SEQUENCE</scope>
    <source>
        <strain evidence="2">IHI 201604</strain>
    </source>
</reference>
<name>A0A9P5GXR0_9HYPO</name>
<feature type="compositionally biased region" description="Basic and acidic residues" evidence="1">
    <location>
        <begin position="773"/>
        <end position="784"/>
    </location>
</feature>
<feature type="compositionally biased region" description="Basic and acidic residues" evidence="1">
    <location>
        <begin position="794"/>
        <end position="813"/>
    </location>
</feature>
<feature type="compositionally biased region" description="Pro residues" evidence="1">
    <location>
        <begin position="1423"/>
        <end position="1432"/>
    </location>
</feature>
<evidence type="ECO:0000313" key="2">
    <source>
        <dbReference type="EMBL" id="KAF7537990.1"/>
    </source>
</evidence>
<dbReference type="EMBL" id="JAANBB010000615">
    <property type="protein sequence ID" value="KAF7537990.1"/>
    <property type="molecule type" value="Genomic_DNA"/>
</dbReference>
<sequence length="1480" mass="168790">MADPMDDDFVSNTRKPASVPTVDSGDVMDTSDDTNDPKSEIARLLSEISNSFHVGFESLPTEVQISHLNFQQDYDLDRFYQQLDQFLKDRTLDVFLLEYPDFRYIANKLFGERYPYLADPTLKDSSSRAPSLSSLEGLFTKSDSEANSEPELSNQTEPPVGNLRLVRTITSVPTSQLPQRSGSKDVADIPTLRLTGTRGPERAPLPPHESSITHPIQKIEARENRRTTRTCRGASTQNLKDSQEQDIPDYEILGDLPTMDLDSDSPTRFEQPSNAGWMMHWLSPVDGGPSGSKWVDTSGDVNLHDYKGWKIEAPKIMLTRAKHFLADEDVDRTVDWPRKFAELAEYFEYLGENFQGEDWGEDLHEAVKMLHTHWVFEQYHYGRPKLTLNFPHVWPLESKRLPRLPGTKITMEAEDSGGDDMGKRRPTLTKAKSAHDVQYKMPHGALRAYIKEYEFDARDFWASEFGKHAVRGDDPSLTEEDQYFNMTKCDNEYYDRCIQGGMGITSDLLKLECKFKFSSDDIIRQPSGPSKVSMQSLQSFSKFRGARRAALQQCLNMFDNAENRIACSPWNILVLPVPKVQDKPDPGIIFPIVQVKDIPEKEARDPFSYTMAHNWFLKEDYKWAQGVREHSIKGAYGERKWMRREDPIMDLPVNYKGPYVEHFMDTSMKTVFDLMRACGRLHQRLQRAQRWAPRDFLADVLKLIERGINNEDTAGYELKFRDKEYCKDSPNESDKDVSEQSEAGTDSSGQRESDEISHQRDEPMEDVSTQNEPGRDAENEKPSESSDLPEEFEERFSEHNSESEEELSKRNESGGRLPNLMYIRPEEEKWLYFLGGRSVNKKAINHHPTSNHLDRLFEGRVDEMLENIDTQALFRDTKSVTLDEFFAEINRGAQGPPQRHQFTLENTINHAKRLAKKGKLHGEQVVSRPSATYHPEDRVRWLTTDIYPDSKSTGVVNSQDQDQSDADSDWTISTVVTVPGPEDFGGYTAGMPRLKNIRTWEELDSIPKNSSLLNIPPATQNFFQCLAYRLGTTLRELRKKHRANRRRLDKAKKLQNREFVRVITNYWHGDASTLPNDPDFNKDKHGYEDITPDYLDVIQMAEPEAFDKDGKLIGGKEHKDHKVFRGIIREAYENKDMLFPTRVVLLKGADGTARDVSRREPVWAFAHPDQKPLTGRFWDINQWPLHLQSDETRKKIESSGPQPDPLASLRPVPPPQTTRGLPPPEFLPGWSTLQRRNMTPPEVPVVYSHSLPAQFAQEIDIPFSDPDVGRRGFDPRATEFWAGDTPLQRKVIEKSIRRVLEPAPETRRGLFSILSRNREPEDDPTALPDVDPRIIPKSKPRDPTPELEYPDKSTEKLVGESPDDVSQGSPEDVGDSPEVVEGTIEDDEEESLDDAREEGEPSFDENRSHDGDDGDDDDLYGVTPPPINPPSTTPANPTAAFWRRQGRDLASQSLDLEIIDSDSGQSSAQDRDEDMSLSQG</sequence>
<feature type="compositionally biased region" description="Acidic residues" evidence="1">
    <location>
        <begin position="1383"/>
        <end position="1403"/>
    </location>
</feature>
<feature type="region of interest" description="Disordered" evidence="1">
    <location>
        <begin position="1456"/>
        <end position="1480"/>
    </location>
</feature>
<protein>
    <submittedName>
        <fullName evidence="2">Uncharacterized protein</fullName>
    </submittedName>
</protein>